<reference evidence="11 12" key="1">
    <citation type="submission" date="2013-08" db="EMBL/GenBank/DDBJ databases">
        <authorList>
            <person name="Durkin A.S."/>
            <person name="Haft D.R."/>
            <person name="McCorrison J."/>
            <person name="Torralba M."/>
            <person name="Gillis M."/>
            <person name="Haft D.H."/>
            <person name="Methe B."/>
            <person name="Sutton G."/>
            <person name="Nelson K.E."/>
        </authorList>
    </citation>
    <scope>NUCLEOTIDE SEQUENCE [LARGE SCALE GENOMIC DNA]</scope>
    <source>
        <strain evidence="11 12">F0195</strain>
    </source>
</reference>
<evidence type="ECO:0000256" key="8">
    <source>
        <dbReference type="ARBA" id="ARBA00023235"/>
    </source>
</evidence>
<dbReference type="PANTHER" id="PTHR42894">
    <property type="entry name" value="N-(5'-PHOSPHORIBOSYL)ANTHRANILATE ISOMERASE"/>
    <property type="match status" value="1"/>
</dbReference>
<protein>
    <recommendedName>
        <fullName evidence="4 9">N-(5'-phosphoribosyl)anthranilate isomerase</fullName>
        <shortName evidence="9">PRAI</shortName>
        <ecNumber evidence="3 9">5.3.1.24</ecNumber>
    </recommendedName>
</protein>
<evidence type="ECO:0000256" key="5">
    <source>
        <dbReference type="ARBA" id="ARBA00022605"/>
    </source>
</evidence>
<evidence type="ECO:0000256" key="7">
    <source>
        <dbReference type="ARBA" id="ARBA00023141"/>
    </source>
</evidence>
<name>U2T1H6_9ACTN</name>
<dbReference type="AlphaFoldDB" id="U2T1H6"/>
<dbReference type="GO" id="GO:0004640">
    <property type="term" value="F:phosphoribosylanthranilate isomerase activity"/>
    <property type="evidence" value="ECO:0007669"/>
    <property type="project" value="UniProtKB-UniRule"/>
</dbReference>
<dbReference type="EMBL" id="AWEZ01000061">
    <property type="protein sequence ID" value="ERL06914.1"/>
    <property type="molecule type" value="Genomic_DNA"/>
</dbReference>
<evidence type="ECO:0000256" key="4">
    <source>
        <dbReference type="ARBA" id="ARBA00022272"/>
    </source>
</evidence>
<dbReference type="eggNOG" id="COG0135">
    <property type="taxonomic scope" value="Bacteria"/>
</dbReference>
<evidence type="ECO:0000256" key="9">
    <source>
        <dbReference type="HAMAP-Rule" id="MF_00135"/>
    </source>
</evidence>
<dbReference type="PANTHER" id="PTHR42894:SF1">
    <property type="entry name" value="N-(5'-PHOSPHORIBOSYL)ANTHRANILATE ISOMERASE"/>
    <property type="match status" value="1"/>
</dbReference>
<evidence type="ECO:0000313" key="11">
    <source>
        <dbReference type="EMBL" id="ERL06914.1"/>
    </source>
</evidence>
<dbReference type="Pfam" id="PF00697">
    <property type="entry name" value="PRAI"/>
    <property type="match status" value="1"/>
</dbReference>
<dbReference type="Proteomes" id="UP000016638">
    <property type="component" value="Unassembled WGS sequence"/>
</dbReference>
<evidence type="ECO:0000256" key="3">
    <source>
        <dbReference type="ARBA" id="ARBA00012572"/>
    </source>
</evidence>
<keyword evidence="7 9" id="KW-0057">Aromatic amino acid biosynthesis</keyword>
<evidence type="ECO:0000256" key="6">
    <source>
        <dbReference type="ARBA" id="ARBA00022822"/>
    </source>
</evidence>
<comment type="similarity">
    <text evidence="9">Belongs to the TrpF family.</text>
</comment>
<evidence type="ECO:0000256" key="1">
    <source>
        <dbReference type="ARBA" id="ARBA00001164"/>
    </source>
</evidence>
<evidence type="ECO:0000256" key="2">
    <source>
        <dbReference type="ARBA" id="ARBA00004664"/>
    </source>
</evidence>
<keyword evidence="8 9" id="KW-0413">Isomerase</keyword>
<comment type="catalytic activity">
    <reaction evidence="1 9">
        <text>N-(5-phospho-beta-D-ribosyl)anthranilate = 1-(2-carboxyphenylamino)-1-deoxy-D-ribulose 5-phosphate</text>
        <dbReference type="Rhea" id="RHEA:21540"/>
        <dbReference type="ChEBI" id="CHEBI:18277"/>
        <dbReference type="ChEBI" id="CHEBI:58613"/>
        <dbReference type="EC" id="5.3.1.24"/>
    </reaction>
</comment>
<dbReference type="Gene3D" id="3.20.20.70">
    <property type="entry name" value="Aldolase class I"/>
    <property type="match status" value="1"/>
</dbReference>
<accession>U2T1H6</accession>
<dbReference type="InterPro" id="IPR044643">
    <property type="entry name" value="TrpF_fam"/>
</dbReference>
<keyword evidence="12" id="KW-1185">Reference proteome</keyword>
<dbReference type="UniPathway" id="UPA00035">
    <property type="reaction ID" value="UER00042"/>
</dbReference>
<dbReference type="GO" id="GO:0000162">
    <property type="term" value="P:L-tryptophan biosynthetic process"/>
    <property type="evidence" value="ECO:0007669"/>
    <property type="project" value="UniProtKB-UniRule"/>
</dbReference>
<dbReference type="InterPro" id="IPR013785">
    <property type="entry name" value="Aldolase_TIM"/>
</dbReference>
<dbReference type="EC" id="5.3.1.24" evidence="3 9"/>
<dbReference type="HAMAP" id="MF_00135">
    <property type="entry name" value="PRAI"/>
    <property type="match status" value="1"/>
</dbReference>
<dbReference type="STRING" id="1125712.HMPREF1316_1016"/>
<dbReference type="RefSeq" id="WP_021726653.1">
    <property type="nucleotide sequence ID" value="NZ_AWEZ01000061.1"/>
</dbReference>
<dbReference type="SUPFAM" id="SSF51366">
    <property type="entry name" value="Ribulose-phoshate binding barrel"/>
    <property type="match status" value="1"/>
</dbReference>
<dbReference type="OrthoDB" id="3243379at2"/>
<comment type="caution">
    <text evidence="11">The sequence shown here is derived from an EMBL/GenBank/DDBJ whole genome shotgun (WGS) entry which is preliminary data.</text>
</comment>
<keyword evidence="5 9" id="KW-0028">Amino-acid biosynthesis</keyword>
<keyword evidence="6 9" id="KW-0822">Tryptophan biosynthesis</keyword>
<evidence type="ECO:0000259" key="10">
    <source>
        <dbReference type="Pfam" id="PF00697"/>
    </source>
</evidence>
<organism evidence="11 12">
    <name type="scientific">Olsenella profusa F0195</name>
    <dbReference type="NCBI Taxonomy" id="1125712"/>
    <lineage>
        <taxon>Bacteria</taxon>
        <taxon>Bacillati</taxon>
        <taxon>Actinomycetota</taxon>
        <taxon>Coriobacteriia</taxon>
        <taxon>Coriobacteriales</taxon>
        <taxon>Atopobiaceae</taxon>
        <taxon>Olsenella</taxon>
    </lineage>
</organism>
<evidence type="ECO:0000313" key="12">
    <source>
        <dbReference type="Proteomes" id="UP000016638"/>
    </source>
</evidence>
<feature type="domain" description="N-(5'phosphoribosyl) anthranilate isomerase (PRAI)" evidence="10">
    <location>
        <begin position="50"/>
        <end position="213"/>
    </location>
</feature>
<dbReference type="InterPro" id="IPR001240">
    <property type="entry name" value="PRAI_dom"/>
</dbReference>
<dbReference type="InterPro" id="IPR011060">
    <property type="entry name" value="RibuloseP-bd_barrel"/>
</dbReference>
<dbReference type="CDD" id="cd00405">
    <property type="entry name" value="PRAI"/>
    <property type="match status" value="1"/>
</dbReference>
<sequence length="222" mass="24146">MLGRRATSIITHDILYSGDPFTRVKLSGLFCEEDVRAVNEARPDLCGFVVDWPSSHRHVGLGKLRGLVHRLDPTIPAVGVFCNQPLGMVAELADEVLDVVELQGDEDNAYITFLTELADVPIIQTIHVHDASDIERANDSRADIVMLNSSWGSSRPFDWLLVGGLARPYILSGGLNERNVGAAIARLHPWGVNIDSGIESDRLNDPDKICDVVAAVRATDGG</sequence>
<dbReference type="PATRIC" id="fig|1125712.3.peg.1859"/>
<comment type="pathway">
    <text evidence="2 9">Amino-acid biosynthesis; L-tryptophan biosynthesis; L-tryptophan from chorismate: step 3/5.</text>
</comment>
<gene>
    <name evidence="11" type="primary">trpF_2</name>
    <name evidence="9" type="synonym">trpF</name>
    <name evidence="11" type="ORF">HMPREF1316_1016</name>
</gene>
<proteinExistence type="inferred from homology"/>